<dbReference type="GO" id="GO:0004713">
    <property type="term" value="F:protein tyrosine kinase activity"/>
    <property type="evidence" value="ECO:0007669"/>
    <property type="project" value="TreeGrafter"/>
</dbReference>
<evidence type="ECO:0000256" key="8">
    <source>
        <dbReference type="SAM" id="Phobius"/>
    </source>
</evidence>
<evidence type="ECO:0000256" key="1">
    <source>
        <dbReference type="ARBA" id="ARBA00004651"/>
    </source>
</evidence>
<evidence type="ECO:0000313" key="11">
    <source>
        <dbReference type="EMBL" id="PTW60686.1"/>
    </source>
</evidence>
<keyword evidence="12" id="KW-1185">Reference proteome</keyword>
<evidence type="ECO:0000259" key="10">
    <source>
        <dbReference type="Pfam" id="PF13807"/>
    </source>
</evidence>
<reference evidence="11 12" key="1">
    <citation type="submission" date="2018-04" db="EMBL/GenBank/DDBJ databases">
        <title>Genomic Encyclopedia of Archaeal and Bacterial Type Strains, Phase II (KMG-II): from individual species to whole genera.</title>
        <authorList>
            <person name="Goeker M."/>
        </authorList>
    </citation>
    <scope>NUCLEOTIDE SEQUENCE [LARGE SCALE GENOMIC DNA]</scope>
    <source>
        <strain evidence="11 12">DSM 23382</strain>
    </source>
</reference>
<sequence>MVKEYRGADDEVSIDITALGRALWRSKRWLVPLVLLTAVATFGAMQMVTPKYRGQAKILIESQDSIYPGIARNTEGERAMLDQEGVASQVQLLNSYDLARRVAAKLELAKRSEFNPSAEDGDNLLRDVLKVLGFDRSSRHSSVEERVLDAYFEHVVIYQVENTRVITVEFSSRDPKLAAEGANMIVQEYMDLQAAAKRDNTQEAAGSLEPEVTRVRADVEKAERAVENYRAANDLMAGSNNVTLVQQQLADLNTQLAAARAQKAEVQAKAEQLRAMLGRGTLDSASDVLNSPLIQRLRERQVALQARIAELSTSLLPNHPEYRAARRQLSDLKGQIVAEGRKILGALENDVQIAESRETSLKASLNQLKSQVAHNNDARIRLRDLERDAKVKGAQLEALLQRYREQEVRVNATGLPADARLISRASVPHKPYSPRVVPITVLVTLAVTVLSLAFVLMREFMVGGVLVRGESTGAEPEDAGEEAVNAAEFEAPQVPVAPISDVETSPAALWARLMEAETPPRCLVVVSTDDDELANRAAVALLRAAVSDNSCPILIETSAEPQFGDVEGANGKPRRGLADLLSGEASFSQVIMRDPRSRAHLIEGAGRPLSDREAASPIFDTVLEALEHTYDHIVIDLGRLTSSIATAKFLAHADHVVLVAGDHSGGPSLDRTRRMLESRTGSSLSILAPQRRDPAAAGPRDMAA</sequence>
<keyword evidence="6" id="KW-0175">Coiled coil</keyword>
<evidence type="ECO:0000256" key="2">
    <source>
        <dbReference type="ARBA" id="ARBA00022475"/>
    </source>
</evidence>
<protein>
    <submittedName>
        <fullName evidence="11">Uncharacterized protein involved in exopolysaccharide biosynthesis</fullName>
    </submittedName>
</protein>
<dbReference type="InterPro" id="IPR032807">
    <property type="entry name" value="GNVR"/>
</dbReference>
<dbReference type="SUPFAM" id="SSF52540">
    <property type="entry name" value="P-loop containing nucleoside triphosphate hydrolases"/>
    <property type="match status" value="1"/>
</dbReference>
<comment type="subcellular location">
    <subcellularLocation>
        <location evidence="1">Cell membrane</location>
        <topology evidence="1">Multi-pass membrane protein</topology>
    </subcellularLocation>
</comment>
<dbReference type="InterPro" id="IPR003856">
    <property type="entry name" value="LPS_length_determ_N"/>
</dbReference>
<proteinExistence type="predicted"/>
<name>A0A2T5VAB4_9HYPH</name>
<dbReference type="GO" id="GO:0005886">
    <property type="term" value="C:plasma membrane"/>
    <property type="evidence" value="ECO:0007669"/>
    <property type="project" value="UniProtKB-SubCell"/>
</dbReference>
<feature type="coiled-coil region" evidence="6">
    <location>
        <begin position="351"/>
        <end position="402"/>
    </location>
</feature>
<dbReference type="Gene3D" id="3.40.50.300">
    <property type="entry name" value="P-loop containing nucleotide triphosphate hydrolases"/>
    <property type="match status" value="1"/>
</dbReference>
<keyword evidence="2" id="KW-1003">Cell membrane</keyword>
<feature type="transmembrane region" description="Helical" evidence="8">
    <location>
        <begin position="29"/>
        <end position="48"/>
    </location>
</feature>
<gene>
    <name evidence="11" type="ORF">C8N35_104314</name>
</gene>
<dbReference type="Proteomes" id="UP000244081">
    <property type="component" value="Unassembled WGS sequence"/>
</dbReference>
<feature type="domain" description="Polysaccharide chain length determinant N-terminal" evidence="9">
    <location>
        <begin position="13"/>
        <end position="106"/>
    </location>
</feature>
<dbReference type="Pfam" id="PF13807">
    <property type="entry name" value="GNVR"/>
    <property type="match status" value="1"/>
</dbReference>
<dbReference type="OrthoDB" id="7786248at2"/>
<accession>A0A2T5VAB4</accession>
<feature type="domain" description="Tyrosine-protein kinase G-rich" evidence="10">
    <location>
        <begin position="384"/>
        <end position="459"/>
    </location>
</feature>
<keyword evidence="4 8" id="KW-1133">Transmembrane helix</keyword>
<keyword evidence="5 8" id="KW-0472">Membrane</keyword>
<evidence type="ECO:0000256" key="7">
    <source>
        <dbReference type="SAM" id="MobiDB-lite"/>
    </source>
</evidence>
<dbReference type="InterPro" id="IPR050445">
    <property type="entry name" value="Bact_polysacc_biosynth/exp"/>
</dbReference>
<organism evidence="11 12">
    <name type="scientific">Breoghania corrubedonensis</name>
    <dbReference type="NCBI Taxonomy" id="665038"/>
    <lineage>
        <taxon>Bacteria</taxon>
        <taxon>Pseudomonadati</taxon>
        <taxon>Pseudomonadota</taxon>
        <taxon>Alphaproteobacteria</taxon>
        <taxon>Hyphomicrobiales</taxon>
        <taxon>Stappiaceae</taxon>
        <taxon>Breoghania</taxon>
    </lineage>
</organism>
<evidence type="ECO:0000313" key="12">
    <source>
        <dbReference type="Proteomes" id="UP000244081"/>
    </source>
</evidence>
<evidence type="ECO:0000256" key="4">
    <source>
        <dbReference type="ARBA" id="ARBA00022989"/>
    </source>
</evidence>
<evidence type="ECO:0000259" key="9">
    <source>
        <dbReference type="Pfam" id="PF02706"/>
    </source>
</evidence>
<evidence type="ECO:0000256" key="3">
    <source>
        <dbReference type="ARBA" id="ARBA00022692"/>
    </source>
</evidence>
<dbReference type="Pfam" id="PF02706">
    <property type="entry name" value="Wzz"/>
    <property type="match status" value="1"/>
</dbReference>
<comment type="caution">
    <text evidence="11">The sequence shown here is derived from an EMBL/GenBank/DDBJ whole genome shotgun (WGS) entry which is preliminary data.</text>
</comment>
<keyword evidence="3 8" id="KW-0812">Transmembrane</keyword>
<dbReference type="AlphaFoldDB" id="A0A2T5VAB4"/>
<dbReference type="PANTHER" id="PTHR32309">
    <property type="entry name" value="TYROSINE-PROTEIN KINASE"/>
    <property type="match status" value="1"/>
</dbReference>
<feature type="region of interest" description="Disordered" evidence="7">
    <location>
        <begin position="680"/>
        <end position="704"/>
    </location>
</feature>
<dbReference type="RefSeq" id="WP_107990272.1">
    <property type="nucleotide sequence ID" value="NZ_QAYG01000004.1"/>
</dbReference>
<evidence type="ECO:0000256" key="5">
    <source>
        <dbReference type="ARBA" id="ARBA00023136"/>
    </source>
</evidence>
<dbReference type="EMBL" id="QAYG01000004">
    <property type="protein sequence ID" value="PTW60686.1"/>
    <property type="molecule type" value="Genomic_DNA"/>
</dbReference>
<dbReference type="PANTHER" id="PTHR32309:SF13">
    <property type="entry name" value="FERRIC ENTEROBACTIN TRANSPORT PROTEIN FEPE"/>
    <property type="match status" value="1"/>
</dbReference>
<evidence type="ECO:0000256" key="6">
    <source>
        <dbReference type="SAM" id="Coils"/>
    </source>
</evidence>
<feature type="coiled-coil region" evidence="6">
    <location>
        <begin position="212"/>
        <end position="314"/>
    </location>
</feature>
<dbReference type="InterPro" id="IPR027417">
    <property type="entry name" value="P-loop_NTPase"/>
</dbReference>